<evidence type="ECO:0000313" key="25">
    <source>
        <dbReference type="EMBL" id="CAD6996689.1"/>
    </source>
</evidence>
<evidence type="ECO:0000256" key="17">
    <source>
        <dbReference type="ARBA" id="ARBA00023211"/>
    </source>
</evidence>
<keyword evidence="12" id="KW-0735">Signal-anchor</keyword>
<evidence type="ECO:0000256" key="11">
    <source>
        <dbReference type="ARBA" id="ARBA00022741"/>
    </source>
</evidence>
<dbReference type="EMBL" id="CAJHJT010000012">
    <property type="protein sequence ID" value="CAD6996689.1"/>
    <property type="molecule type" value="Genomic_DNA"/>
</dbReference>
<feature type="signal peptide" evidence="23">
    <location>
        <begin position="1"/>
        <end position="27"/>
    </location>
</feature>
<evidence type="ECO:0000256" key="7">
    <source>
        <dbReference type="ARBA" id="ARBA00022676"/>
    </source>
</evidence>
<keyword evidence="17" id="KW-0464">Manganese</keyword>
<keyword evidence="11" id="KW-0547">Nucleotide-binding</keyword>
<evidence type="ECO:0000256" key="3">
    <source>
        <dbReference type="ARBA" id="ARBA00004922"/>
    </source>
</evidence>
<evidence type="ECO:0000256" key="2">
    <source>
        <dbReference type="ARBA" id="ARBA00004606"/>
    </source>
</evidence>
<comment type="pathway">
    <text evidence="3">Protein modification; protein glycosylation.</text>
</comment>
<evidence type="ECO:0000256" key="15">
    <source>
        <dbReference type="ARBA" id="ARBA00023157"/>
    </source>
</evidence>
<dbReference type="PANTHER" id="PTHR23033">
    <property type="entry name" value="BETA1,3-GALACTOSYLTRANSFERASE"/>
    <property type="match status" value="1"/>
</dbReference>
<dbReference type="GO" id="GO:0030145">
    <property type="term" value="F:manganese ion binding"/>
    <property type="evidence" value="ECO:0007669"/>
    <property type="project" value="UniProtKB-ARBA"/>
</dbReference>
<dbReference type="Proteomes" id="UP000606786">
    <property type="component" value="Unassembled WGS sequence"/>
</dbReference>
<dbReference type="Gene3D" id="3.90.550.50">
    <property type="match status" value="1"/>
</dbReference>
<keyword evidence="7" id="KW-0328">Glycosyltransferase</keyword>
<gene>
    <name evidence="25" type="ORF">CCAP1982_LOCUS5373</name>
</gene>
<dbReference type="GO" id="GO:0016020">
    <property type="term" value="C:membrane"/>
    <property type="evidence" value="ECO:0007669"/>
    <property type="project" value="UniProtKB-SubCell"/>
</dbReference>
<evidence type="ECO:0000256" key="16">
    <source>
        <dbReference type="ARBA" id="ARBA00023180"/>
    </source>
</evidence>
<dbReference type="UniPathway" id="UPA00378"/>
<evidence type="ECO:0000256" key="22">
    <source>
        <dbReference type="ARBA" id="ARBA00059245"/>
    </source>
</evidence>
<evidence type="ECO:0000256" key="18">
    <source>
        <dbReference type="ARBA" id="ARBA00040898"/>
    </source>
</evidence>
<evidence type="ECO:0000256" key="20">
    <source>
        <dbReference type="ARBA" id="ARBA00042009"/>
    </source>
</evidence>
<keyword evidence="16" id="KW-0325">Glycoprotein</keyword>
<keyword evidence="26" id="KW-1185">Reference proteome</keyword>
<evidence type="ECO:0000256" key="5">
    <source>
        <dbReference type="ARBA" id="ARBA00011748"/>
    </source>
</evidence>
<comment type="subcellular location">
    <subcellularLocation>
        <location evidence="2">Membrane</location>
        <topology evidence="2">Single-pass type II membrane protein</topology>
    </subcellularLocation>
</comment>
<evidence type="ECO:0000256" key="8">
    <source>
        <dbReference type="ARBA" id="ARBA00022679"/>
    </source>
</evidence>
<evidence type="ECO:0000256" key="4">
    <source>
        <dbReference type="ARBA" id="ARBA00006462"/>
    </source>
</evidence>
<name>A0A811UCQ7_CERCA</name>
<keyword evidence="15" id="KW-1015">Disulfide bond</keyword>
<evidence type="ECO:0000256" key="9">
    <source>
        <dbReference type="ARBA" id="ARBA00022692"/>
    </source>
</evidence>
<evidence type="ECO:0000256" key="21">
    <source>
        <dbReference type="ARBA" id="ARBA00043065"/>
    </source>
</evidence>
<comment type="similarity">
    <text evidence="4">Belongs to the glycosyltransferase 31 family. Beta3-Gal-T subfamily.</text>
</comment>
<dbReference type="AlphaFoldDB" id="A0A811UCQ7"/>
<dbReference type="FunFam" id="3.90.550.50:FF:000017">
    <property type="entry name" value="Glycoprotein-N-acetylgalactosamine 3-beta-galactosyltransferase 1"/>
    <property type="match status" value="1"/>
</dbReference>
<dbReference type="KEGG" id="ccat:101460635"/>
<protein>
    <recommendedName>
        <fullName evidence="18">Glycoprotein-N-acetylgalactosamine 3-beta-galactosyltransferase 1</fullName>
        <ecNumber evidence="6">2.4.1.122</ecNumber>
    </recommendedName>
    <alternativeName>
        <fullName evidence="20">Core 1 O-glycan T-synthase</fullName>
    </alternativeName>
    <alternativeName>
        <fullName evidence="21">Core 1 UDP-galactose:N-acetylgalactosamine-alpha-R beta 1,3-galactosyltransferase 1</fullName>
    </alternativeName>
    <alternativeName>
        <fullName evidence="19">Core 1 beta1,3-galactosyltransferase 1</fullName>
    </alternativeName>
</protein>
<keyword evidence="13" id="KW-1133">Transmembrane helix</keyword>
<keyword evidence="8" id="KW-0808">Transferase</keyword>
<keyword evidence="23" id="KW-0732">Signal</keyword>
<organism evidence="25 26">
    <name type="scientific">Ceratitis capitata</name>
    <name type="common">Mediterranean fruit fly</name>
    <name type="synonym">Tephritis capitata</name>
    <dbReference type="NCBI Taxonomy" id="7213"/>
    <lineage>
        <taxon>Eukaryota</taxon>
        <taxon>Metazoa</taxon>
        <taxon>Ecdysozoa</taxon>
        <taxon>Arthropoda</taxon>
        <taxon>Hexapoda</taxon>
        <taxon>Insecta</taxon>
        <taxon>Pterygota</taxon>
        <taxon>Neoptera</taxon>
        <taxon>Endopterygota</taxon>
        <taxon>Diptera</taxon>
        <taxon>Brachycera</taxon>
        <taxon>Muscomorpha</taxon>
        <taxon>Tephritoidea</taxon>
        <taxon>Tephritidae</taxon>
        <taxon>Ceratitis</taxon>
        <taxon>Ceratitis</taxon>
    </lineage>
</organism>
<feature type="domain" description="Fringe-like glycosyltransferase" evidence="24">
    <location>
        <begin position="92"/>
        <end position="256"/>
    </location>
</feature>
<comment type="caution">
    <text evidence="25">The sequence shown here is derived from an EMBL/GenBank/DDBJ whole genome shotgun (WGS) entry which is preliminary data.</text>
</comment>
<comment type="function">
    <text evidence="22">Glycosyltransferase that generates the core 1 O-glycan Gal-beta1-3GalNAc-alpha1-Ser/Thr (T antigen), which is a precursor for many extended O-glycans in glycoproteins.</text>
</comment>
<evidence type="ECO:0000256" key="19">
    <source>
        <dbReference type="ARBA" id="ARBA00041226"/>
    </source>
</evidence>
<keyword evidence="10" id="KW-0479">Metal-binding</keyword>
<reference evidence="25" key="1">
    <citation type="submission" date="2020-11" db="EMBL/GenBank/DDBJ databases">
        <authorList>
            <person name="Whitehead M."/>
        </authorList>
    </citation>
    <scope>NUCLEOTIDE SEQUENCE</scope>
    <source>
        <strain evidence="25">EGII</strain>
    </source>
</reference>
<dbReference type="EC" id="2.4.1.122" evidence="6"/>
<accession>A0A811UCQ7</accession>
<evidence type="ECO:0000256" key="1">
    <source>
        <dbReference type="ARBA" id="ARBA00001936"/>
    </source>
</evidence>
<evidence type="ECO:0000256" key="12">
    <source>
        <dbReference type="ARBA" id="ARBA00022968"/>
    </source>
</evidence>
<dbReference type="GO" id="GO:0000166">
    <property type="term" value="F:nucleotide binding"/>
    <property type="evidence" value="ECO:0007669"/>
    <property type="project" value="UniProtKB-KW"/>
</dbReference>
<dbReference type="PANTHER" id="PTHR23033:SF14">
    <property type="entry name" value="GLYCOPROTEIN-N-ACETYLGALACTOSAMINE 3-BETA-GALACTOSYLTRANSFERASE 1-RELATED"/>
    <property type="match status" value="1"/>
</dbReference>
<evidence type="ECO:0000256" key="13">
    <source>
        <dbReference type="ARBA" id="ARBA00022989"/>
    </source>
</evidence>
<dbReference type="InterPro" id="IPR003378">
    <property type="entry name" value="Fringe-like_glycosylTrfase"/>
</dbReference>
<evidence type="ECO:0000259" key="24">
    <source>
        <dbReference type="Pfam" id="PF02434"/>
    </source>
</evidence>
<evidence type="ECO:0000256" key="23">
    <source>
        <dbReference type="SAM" id="SignalP"/>
    </source>
</evidence>
<dbReference type="GO" id="GO:0016263">
    <property type="term" value="F:glycoprotein-N-acetylgalactosamine 3-beta-galactosyltransferase activity"/>
    <property type="evidence" value="ECO:0007669"/>
    <property type="project" value="UniProtKB-EC"/>
</dbReference>
<evidence type="ECO:0000256" key="6">
    <source>
        <dbReference type="ARBA" id="ARBA00012557"/>
    </source>
</evidence>
<evidence type="ECO:0000313" key="26">
    <source>
        <dbReference type="Proteomes" id="UP000606786"/>
    </source>
</evidence>
<comment type="cofactor">
    <cofactor evidence="1">
        <name>Mn(2+)</name>
        <dbReference type="ChEBI" id="CHEBI:29035"/>
    </cofactor>
</comment>
<evidence type="ECO:0000256" key="14">
    <source>
        <dbReference type="ARBA" id="ARBA00023136"/>
    </source>
</evidence>
<dbReference type="InterPro" id="IPR026050">
    <property type="entry name" value="C1GALT1/C1GALT1_chp1"/>
</dbReference>
<dbReference type="OrthoDB" id="414175at2759"/>
<evidence type="ECO:0000256" key="10">
    <source>
        <dbReference type="ARBA" id="ARBA00022723"/>
    </source>
</evidence>
<keyword evidence="9" id="KW-0812">Transmembrane</keyword>
<comment type="subunit">
    <text evidence="5">Homodimer; disulfide-linked.</text>
</comment>
<proteinExistence type="inferred from homology"/>
<feature type="chain" id="PRO_5032495354" description="Glycoprotein-N-acetylgalactosamine 3-beta-galactosyltransferase 1" evidence="23">
    <location>
        <begin position="28"/>
        <end position="364"/>
    </location>
</feature>
<keyword evidence="14" id="KW-0472">Membrane</keyword>
<sequence length="364" mass="42156">MFRQNISNHFRPLLMLVVGLIIGFSFSQQLRNTNCGFRLGFLRGSFSAREEEYDSHALTLLPAEEDELLTRTYTNTADNSTLAAQLYNETRVLCWVLTSPANHAKKAIHVKKTWGKRCNRLLFMSSEANEELGSVKLPVKEGRGNLWNKTREAMKYIYDNHFDEADWFIKADDDTYVIVENLRAFLYPYDSKAPVYFGCKFKKFVRQGYMSGGAGYVLSKEAVRRFMVDAYPNDKICRKRSGGSEDKEMGICLQNVGVVAGDSRDELKRGRFFPTGPQGHIIPKNKSVWYWHYIFYKTDDGLDCCSDYAISFHYIQPSYMYVLDYLIYSLRPFGIFKQIEALPAKRNMTDLLEKWRTEESDNPL</sequence>
<dbReference type="Pfam" id="PF02434">
    <property type="entry name" value="Fringe"/>
    <property type="match status" value="1"/>
</dbReference>